<dbReference type="GO" id="GO:0005506">
    <property type="term" value="F:iron ion binding"/>
    <property type="evidence" value="ECO:0007669"/>
    <property type="project" value="InterPro"/>
</dbReference>
<feature type="binding site" description="axial binding residue" evidence="5">
    <location>
        <position position="316"/>
    </location>
    <ligand>
        <name>heme</name>
        <dbReference type="ChEBI" id="CHEBI:30413"/>
    </ligand>
    <ligandPart>
        <name>Fe</name>
        <dbReference type="ChEBI" id="CHEBI:18248"/>
    </ligandPart>
</feature>
<evidence type="ECO:0000256" key="4">
    <source>
        <dbReference type="ARBA" id="ARBA00023004"/>
    </source>
</evidence>
<dbReference type="CDD" id="cd11058">
    <property type="entry name" value="CYP60B-like"/>
    <property type="match status" value="1"/>
</dbReference>
<evidence type="ECO:0000256" key="1">
    <source>
        <dbReference type="ARBA" id="ARBA00001971"/>
    </source>
</evidence>
<dbReference type="GO" id="GO:0004497">
    <property type="term" value="F:monooxygenase activity"/>
    <property type="evidence" value="ECO:0007669"/>
    <property type="project" value="UniProtKB-KW"/>
</dbReference>
<dbReference type="InterPro" id="IPR001128">
    <property type="entry name" value="Cyt_P450"/>
</dbReference>
<protein>
    <submittedName>
        <fullName evidence="7">Uncharacterized protein</fullName>
    </submittedName>
</protein>
<dbReference type="PANTHER" id="PTHR24305">
    <property type="entry name" value="CYTOCHROME P450"/>
    <property type="match status" value="1"/>
</dbReference>
<comment type="similarity">
    <text evidence="2 6">Belongs to the cytochrome P450 family.</text>
</comment>
<dbReference type="PROSITE" id="PS00086">
    <property type="entry name" value="CYTOCHROME_P450"/>
    <property type="match status" value="1"/>
</dbReference>
<organism evidence="7 8">
    <name type="scientific">Curvularia kusanoi</name>
    <name type="common">Cochliobolus kusanoi</name>
    <dbReference type="NCBI Taxonomy" id="90978"/>
    <lineage>
        <taxon>Eukaryota</taxon>
        <taxon>Fungi</taxon>
        <taxon>Dikarya</taxon>
        <taxon>Ascomycota</taxon>
        <taxon>Pezizomycotina</taxon>
        <taxon>Dothideomycetes</taxon>
        <taxon>Pleosporomycetidae</taxon>
        <taxon>Pleosporales</taxon>
        <taxon>Pleosporineae</taxon>
        <taxon>Pleosporaceae</taxon>
        <taxon>Curvularia</taxon>
    </lineage>
</organism>
<dbReference type="GO" id="GO:0016705">
    <property type="term" value="F:oxidoreductase activity, acting on paired donors, with incorporation or reduction of molecular oxygen"/>
    <property type="evidence" value="ECO:0007669"/>
    <property type="project" value="InterPro"/>
</dbReference>
<keyword evidence="4 5" id="KW-0408">Iron</keyword>
<dbReference type="OrthoDB" id="1470350at2759"/>
<dbReference type="Gene3D" id="1.10.630.10">
    <property type="entry name" value="Cytochrome P450"/>
    <property type="match status" value="1"/>
</dbReference>
<dbReference type="GO" id="GO:0020037">
    <property type="term" value="F:heme binding"/>
    <property type="evidence" value="ECO:0007669"/>
    <property type="project" value="InterPro"/>
</dbReference>
<comment type="caution">
    <text evidence="7">The sequence shown here is derived from an EMBL/GenBank/DDBJ whole genome shotgun (WGS) entry which is preliminary data.</text>
</comment>
<name>A0A9P4TJ83_CURKU</name>
<keyword evidence="8" id="KW-1185">Reference proteome</keyword>
<keyword evidence="5 6" id="KW-0349">Heme</keyword>
<sequence length="375" mass="42270">MSYDEAKHARFRRVFANAFSDKNLKEQAYIVEAYVDLLIARLQESVRQTVDLEQLLECLAFDIGSDLSFGDSFNSLKDGKMHPWVEVAKGFGKGLALVASINQYPPMDRLLRSIIPKKVMEKMKNHAMMSSAMAQKRLAMDTDRPDFVTLTKKHADAKGGIGGKEWDINLMIMVFAGSETLASSLTAIFRELLQSPGTIQRLSTEIRSTFASEEDITIASTTHLEYLNAVVNEGLRLDPPPVVTPPRVVPEGGDMVCNRFVPGGTYVAYNQFSGNRQAYNFHLPNTFLPERFLPSHRSKMDDMASFQPFNTGRHQCIGLKLANSEMRLVIARIVYSFDLRLSDEKDRFDWGEQATYITWEKRPLKVVVSEAKGVL</sequence>
<dbReference type="InterPro" id="IPR050121">
    <property type="entry name" value="Cytochrome_P450_monoxygenase"/>
</dbReference>
<dbReference type="Proteomes" id="UP000801428">
    <property type="component" value="Unassembled WGS sequence"/>
</dbReference>
<evidence type="ECO:0000313" key="8">
    <source>
        <dbReference type="Proteomes" id="UP000801428"/>
    </source>
</evidence>
<reference evidence="7" key="1">
    <citation type="submission" date="2019-04" db="EMBL/GenBank/DDBJ databases">
        <title>Sequencing of skin fungus with MAO and IRED activity.</title>
        <authorList>
            <person name="Marsaioli A.J."/>
            <person name="Bonatto J.M.C."/>
            <person name="Reis Junior O."/>
        </authorList>
    </citation>
    <scope>NUCLEOTIDE SEQUENCE</scope>
    <source>
        <strain evidence="7">30M1</strain>
    </source>
</reference>
<dbReference type="PRINTS" id="PR00463">
    <property type="entry name" value="EP450I"/>
</dbReference>
<accession>A0A9P4TJ83</accession>
<evidence type="ECO:0000256" key="3">
    <source>
        <dbReference type="ARBA" id="ARBA00022723"/>
    </source>
</evidence>
<comment type="cofactor">
    <cofactor evidence="1 5">
        <name>heme</name>
        <dbReference type="ChEBI" id="CHEBI:30413"/>
    </cofactor>
</comment>
<keyword evidence="3 5" id="KW-0479">Metal-binding</keyword>
<dbReference type="InterPro" id="IPR036396">
    <property type="entry name" value="Cyt_P450_sf"/>
</dbReference>
<dbReference type="SUPFAM" id="SSF48264">
    <property type="entry name" value="Cytochrome P450"/>
    <property type="match status" value="1"/>
</dbReference>
<proteinExistence type="inferred from homology"/>
<dbReference type="PANTHER" id="PTHR24305:SF166">
    <property type="entry name" value="CYTOCHROME P450 12A4, MITOCHONDRIAL-RELATED"/>
    <property type="match status" value="1"/>
</dbReference>
<evidence type="ECO:0000256" key="2">
    <source>
        <dbReference type="ARBA" id="ARBA00010617"/>
    </source>
</evidence>
<dbReference type="AlphaFoldDB" id="A0A9P4TJ83"/>
<keyword evidence="6" id="KW-0560">Oxidoreductase</keyword>
<dbReference type="Pfam" id="PF00067">
    <property type="entry name" value="p450"/>
    <property type="match status" value="1"/>
</dbReference>
<evidence type="ECO:0000256" key="5">
    <source>
        <dbReference type="PIRSR" id="PIRSR602401-1"/>
    </source>
</evidence>
<dbReference type="EMBL" id="SWKU01000004">
    <property type="protein sequence ID" value="KAF3007664.1"/>
    <property type="molecule type" value="Genomic_DNA"/>
</dbReference>
<keyword evidence="6" id="KW-0503">Monooxygenase</keyword>
<evidence type="ECO:0000313" key="7">
    <source>
        <dbReference type="EMBL" id="KAF3007664.1"/>
    </source>
</evidence>
<dbReference type="InterPro" id="IPR002401">
    <property type="entry name" value="Cyt_P450_E_grp-I"/>
</dbReference>
<dbReference type="InterPro" id="IPR017972">
    <property type="entry name" value="Cyt_P450_CS"/>
</dbReference>
<dbReference type="PRINTS" id="PR00385">
    <property type="entry name" value="P450"/>
</dbReference>
<evidence type="ECO:0000256" key="6">
    <source>
        <dbReference type="RuleBase" id="RU000461"/>
    </source>
</evidence>
<gene>
    <name evidence="7" type="ORF">E8E13_008997</name>
</gene>